<dbReference type="GO" id="GO:0046872">
    <property type="term" value="F:metal ion binding"/>
    <property type="evidence" value="ECO:0007669"/>
    <property type="project" value="UniProtKB-KW"/>
</dbReference>
<dbReference type="GO" id="GO:0020037">
    <property type="term" value="F:heme binding"/>
    <property type="evidence" value="ECO:0007669"/>
    <property type="project" value="InterPro"/>
</dbReference>
<protein>
    <recommendedName>
        <fullName evidence="5">Cytochrome c domain-containing protein</fullName>
    </recommendedName>
</protein>
<dbReference type="RefSeq" id="WP_022970261.1">
    <property type="nucleotide sequence ID" value="NZ_ATVD01000006.1"/>
</dbReference>
<accession>A0A091BDT8</accession>
<dbReference type="eggNOG" id="COG1858">
    <property type="taxonomic scope" value="Bacteria"/>
</dbReference>
<feature type="domain" description="Cytochrome c" evidence="5">
    <location>
        <begin position="64"/>
        <end position="190"/>
    </location>
</feature>
<keyword evidence="3 4" id="KW-0408">Iron</keyword>
<dbReference type="SUPFAM" id="SSF46626">
    <property type="entry name" value="Cytochrome c"/>
    <property type="match status" value="1"/>
</dbReference>
<organism evidence="6 7">
    <name type="scientific">Arenimonas oryziterrae DSM 21050 = YC6267</name>
    <dbReference type="NCBI Taxonomy" id="1121015"/>
    <lineage>
        <taxon>Bacteria</taxon>
        <taxon>Pseudomonadati</taxon>
        <taxon>Pseudomonadota</taxon>
        <taxon>Gammaproteobacteria</taxon>
        <taxon>Lysobacterales</taxon>
        <taxon>Lysobacteraceae</taxon>
        <taxon>Arenimonas</taxon>
    </lineage>
</organism>
<evidence type="ECO:0000256" key="2">
    <source>
        <dbReference type="ARBA" id="ARBA00022723"/>
    </source>
</evidence>
<keyword evidence="1 4" id="KW-0349">Heme</keyword>
<dbReference type="InterPro" id="IPR009056">
    <property type="entry name" value="Cyt_c-like_dom"/>
</dbReference>
<evidence type="ECO:0000256" key="1">
    <source>
        <dbReference type="ARBA" id="ARBA00022617"/>
    </source>
</evidence>
<comment type="caution">
    <text evidence="6">The sequence shown here is derived from an EMBL/GenBank/DDBJ whole genome shotgun (WGS) entry which is preliminary data.</text>
</comment>
<dbReference type="STRING" id="1121015.GCA_000420545_02656"/>
<proteinExistence type="predicted"/>
<dbReference type="AlphaFoldDB" id="A0A091BDT8"/>
<name>A0A091BDT8_9GAMM</name>
<dbReference type="PROSITE" id="PS51007">
    <property type="entry name" value="CYTC"/>
    <property type="match status" value="1"/>
</dbReference>
<evidence type="ECO:0000313" key="6">
    <source>
        <dbReference type="EMBL" id="KFN42565.1"/>
    </source>
</evidence>
<keyword evidence="7" id="KW-1185">Reference proteome</keyword>
<dbReference type="PATRIC" id="fig|1121015.4.peg.2085"/>
<dbReference type="GO" id="GO:0009055">
    <property type="term" value="F:electron transfer activity"/>
    <property type="evidence" value="ECO:0007669"/>
    <property type="project" value="InterPro"/>
</dbReference>
<sequence length="319" mass="33425">MDHGRHARRLLIGGWLAGVALIAAAATQSPLRAARWLPADRQAQALAQEPSECLTPAANAAEAQRIAIGRAAFRTPLLLGGQAARVGLSCSSCHRNGRGNPDFSFPGFSGPPGTADVTSSLMSSHRGDGVDNPTPIPDLSGPPQALKISRDPATRALENFIRGLIVEEFDGPEPSTATLDGLAIYVRALSPQACPAEPVQAIDLAHALSDARAAAVAAQSALAAKDAVTARLMVASARSALGRIDERYAGQALAADREGVREADQELAQIQLAIDSRRANTSLRITAWLAAMPRWTAALERDEAQSLFNAQRLATTAAN</sequence>
<reference evidence="6 7" key="1">
    <citation type="submission" date="2013-09" db="EMBL/GenBank/DDBJ databases">
        <title>Genome sequencing of Arenimonas oryziterrae.</title>
        <authorList>
            <person name="Chen F."/>
            <person name="Wang G."/>
        </authorList>
    </citation>
    <scope>NUCLEOTIDE SEQUENCE [LARGE SCALE GENOMIC DNA]</scope>
    <source>
        <strain evidence="6 7">YC6267</strain>
    </source>
</reference>
<dbReference type="EMBL" id="AVCI01000009">
    <property type="protein sequence ID" value="KFN42565.1"/>
    <property type="molecule type" value="Genomic_DNA"/>
</dbReference>
<evidence type="ECO:0000256" key="4">
    <source>
        <dbReference type="PROSITE-ProRule" id="PRU00433"/>
    </source>
</evidence>
<dbReference type="OrthoDB" id="9805202at2"/>
<evidence type="ECO:0000256" key="3">
    <source>
        <dbReference type="ARBA" id="ARBA00023004"/>
    </source>
</evidence>
<evidence type="ECO:0000259" key="5">
    <source>
        <dbReference type="PROSITE" id="PS51007"/>
    </source>
</evidence>
<keyword evidence="2 4" id="KW-0479">Metal-binding</keyword>
<dbReference type="InterPro" id="IPR036909">
    <property type="entry name" value="Cyt_c-like_dom_sf"/>
</dbReference>
<dbReference type="Proteomes" id="UP000029385">
    <property type="component" value="Unassembled WGS sequence"/>
</dbReference>
<gene>
    <name evidence="6" type="ORF">N789_13070</name>
</gene>
<evidence type="ECO:0000313" key="7">
    <source>
        <dbReference type="Proteomes" id="UP000029385"/>
    </source>
</evidence>